<keyword evidence="2" id="KW-1185">Reference proteome</keyword>
<gene>
    <name evidence="1" type="ORF">PHLCEN_2v13368</name>
</gene>
<protein>
    <submittedName>
        <fullName evidence="1">Uncharacterized protein</fullName>
    </submittedName>
</protein>
<dbReference type="Proteomes" id="UP000186601">
    <property type="component" value="Unassembled WGS sequence"/>
</dbReference>
<reference evidence="1 2" key="1">
    <citation type="submission" date="2018-02" db="EMBL/GenBank/DDBJ databases">
        <title>Genome sequence of the basidiomycete white-rot fungus Phlebia centrifuga.</title>
        <authorList>
            <person name="Granchi Z."/>
            <person name="Peng M."/>
            <person name="de Vries R.P."/>
            <person name="Hilden K."/>
            <person name="Makela M.R."/>
            <person name="Grigoriev I."/>
            <person name="Riley R."/>
        </authorList>
    </citation>
    <scope>NUCLEOTIDE SEQUENCE [LARGE SCALE GENOMIC DNA]</scope>
    <source>
        <strain evidence="1 2">FBCC195</strain>
    </source>
</reference>
<organism evidence="1 2">
    <name type="scientific">Hermanssonia centrifuga</name>
    <dbReference type="NCBI Taxonomy" id="98765"/>
    <lineage>
        <taxon>Eukaryota</taxon>
        <taxon>Fungi</taxon>
        <taxon>Dikarya</taxon>
        <taxon>Basidiomycota</taxon>
        <taxon>Agaricomycotina</taxon>
        <taxon>Agaricomycetes</taxon>
        <taxon>Polyporales</taxon>
        <taxon>Meruliaceae</taxon>
        <taxon>Hermanssonia</taxon>
    </lineage>
</organism>
<evidence type="ECO:0000313" key="1">
    <source>
        <dbReference type="EMBL" id="PSR70748.1"/>
    </source>
</evidence>
<evidence type="ECO:0000313" key="2">
    <source>
        <dbReference type="Proteomes" id="UP000186601"/>
    </source>
</evidence>
<name>A0A2R6NES3_9APHY</name>
<comment type="caution">
    <text evidence="1">The sequence shown here is derived from an EMBL/GenBank/DDBJ whole genome shotgun (WGS) entry which is preliminary data.</text>
</comment>
<proteinExistence type="predicted"/>
<accession>A0A2R6NES3</accession>
<dbReference type="AlphaFoldDB" id="A0A2R6NES3"/>
<sequence length="52" mass="5543">MKTVGLFCPICPAHDSVCPPRNYSPVSGSCCELPGTPAAPVYRGVKDMVEFD</sequence>
<dbReference type="EMBL" id="MLYV02001330">
    <property type="protein sequence ID" value="PSR70748.1"/>
    <property type="molecule type" value="Genomic_DNA"/>
</dbReference>